<accession>A0A9Q9MFL3</accession>
<dbReference type="EMBL" id="CP073767">
    <property type="protein sequence ID" value="UWZ54579.1"/>
    <property type="molecule type" value="Genomic_DNA"/>
</dbReference>
<gene>
    <name evidence="8" type="ORF">Daura_50560</name>
</gene>
<feature type="binding site" evidence="4">
    <location>
        <begin position="252"/>
        <end position="259"/>
    </location>
    <ligand>
        <name>FAD</name>
        <dbReference type="ChEBI" id="CHEBI:57692"/>
    </ligand>
</feature>
<dbReference type="PROSITE" id="PS51645">
    <property type="entry name" value="PHR_CRY_ALPHA_BETA"/>
    <property type="match status" value="1"/>
</dbReference>
<dbReference type="PANTHER" id="PTHR11455">
    <property type="entry name" value="CRYPTOCHROME"/>
    <property type="match status" value="1"/>
</dbReference>
<evidence type="ECO:0000313" key="9">
    <source>
        <dbReference type="Proteomes" id="UP001058003"/>
    </source>
</evidence>
<dbReference type="GO" id="GO:0006950">
    <property type="term" value="P:response to stress"/>
    <property type="evidence" value="ECO:0007669"/>
    <property type="project" value="UniProtKB-ARBA"/>
</dbReference>
<evidence type="ECO:0000256" key="2">
    <source>
        <dbReference type="ARBA" id="ARBA00022827"/>
    </source>
</evidence>
<evidence type="ECO:0000256" key="6">
    <source>
        <dbReference type="RuleBase" id="RU004182"/>
    </source>
</evidence>
<feature type="site" description="Electron transfer via tryptophanyl radical" evidence="5">
    <location>
        <position position="358"/>
    </location>
</feature>
<dbReference type="SUPFAM" id="SSF52425">
    <property type="entry name" value="Cryptochrome/photolyase, N-terminal domain"/>
    <property type="match status" value="1"/>
</dbReference>
<keyword evidence="2 4" id="KW-0274">FAD</keyword>
<dbReference type="Pfam" id="PF03441">
    <property type="entry name" value="FAD_binding_7"/>
    <property type="match status" value="1"/>
</dbReference>
<comment type="similarity">
    <text evidence="6">Belongs to the DNA photolyase family.</text>
</comment>
<evidence type="ECO:0000256" key="5">
    <source>
        <dbReference type="PIRSR" id="PIRSR602081-2"/>
    </source>
</evidence>
<dbReference type="RefSeq" id="WP_033360571.1">
    <property type="nucleotide sequence ID" value="NZ_CP073767.1"/>
</dbReference>
<feature type="binding site" evidence="4">
    <location>
        <begin position="348"/>
        <end position="350"/>
    </location>
    <ligand>
        <name>FAD</name>
        <dbReference type="ChEBI" id="CHEBI:57692"/>
    </ligand>
</feature>
<dbReference type="PRINTS" id="PR00147">
    <property type="entry name" value="DNAPHOTLYASE"/>
</dbReference>
<feature type="site" description="Electron transfer via tryptophanyl radical" evidence="5">
    <location>
        <position position="335"/>
    </location>
</feature>
<feature type="site" description="Electron transfer via tryptophanyl radical" evidence="5">
    <location>
        <position position="282"/>
    </location>
</feature>
<dbReference type="Gene3D" id="1.10.579.10">
    <property type="entry name" value="DNA Cyclobutane Dipyrimidine Photolyase, subunit A, domain 3"/>
    <property type="match status" value="1"/>
</dbReference>
<dbReference type="GO" id="GO:0071949">
    <property type="term" value="F:FAD binding"/>
    <property type="evidence" value="ECO:0007669"/>
    <property type="project" value="TreeGrafter"/>
</dbReference>
<keyword evidence="9" id="KW-1185">Reference proteome</keyword>
<keyword evidence="1 4" id="KW-0285">Flavoprotein</keyword>
<evidence type="ECO:0000259" key="7">
    <source>
        <dbReference type="PROSITE" id="PS51645"/>
    </source>
</evidence>
<dbReference type="Proteomes" id="UP001058003">
    <property type="component" value="Chromosome"/>
</dbReference>
<dbReference type="InterPro" id="IPR006050">
    <property type="entry name" value="DNA_photolyase_N"/>
</dbReference>
<sequence length="428" mass="47788">MKVAVVLFTRDLRVHDNPALAAAARAAERVVPLFVHDPAIRAGEQRRRFLDGCLADLKASLRRLGADLAELRGDPVTEAVRVARAVGAEGIGVAADVSGYARHREHRLREACEAERVALKTFPGVTVVPPGAVRPAGGDHYRVFTPYWRAWQARQHREVEGAPRALRLPDGLPASWLRDRPAVEDGAGGESAGRRRLAAWLPQLSAYEDNHDAMAADRTSRLSPYLHFGCVSPGEVAARAAGRPGAEPFVRQLCWRDFYQQVLYAFPDLRHKAYRATAQEAWRDESDALQAWREGHTGVPVVDAGMRQLLAEGWMHNRARLITASYLTKHLGVDWRAGGDHFFDLLLDADVGNNYGNWQWVAGTGNDTKPYRRFNPVRQGHRFDPRGDYVRRYVPELAAVEGKAVHEPWTLPEARRKQLDYPAPLVLP</sequence>
<dbReference type="InterPro" id="IPR018394">
    <property type="entry name" value="DNA_photolyase_1_CS_C"/>
</dbReference>
<dbReference type="Gene3D" id="1.25.40.80">
    <property type="match status" value="1"/>
</dbReference>
<dbReference type="GO" id="GO:0003677">
    <property type="term" value="F:DNA binding"/>
    <property type="evidence" value="ECO:0007669"/>
    <property type="project" value="TreeGrafter"/>
</dbReference>
<comment type="cofactor">
    <cofactor evidence="4">
        <name>FAD</name>
        <dbReference type="ChEBI" id="CHEBI:57692"/>
    </cofactor>
    <text evidence="4">Binds 1 FAD per subunit.</text>
</comment>
<keyword evidence="3 6" id="KW-0157">Chromophore</keyword>
<proteinExistence type="inferred from homology"/>
<protein>
    <submittedName>
        <fullName evidence="8">Deoxyribodipyrimidine photo-lyase</fullName>
    </submittedName>
</protein>
<evidence type="ECO:0000256" key="4">
    <source>
        <dbReference type="PIRSR" id="PIRSR602081-1"/>
    </source>
</evidence>
<dbReference type="KEGG" id="daur:Daura_50560"/>
<evidence type="ECO:0000313" key="8">
    <source>
        <dbReference type="EMBL" id="UWZ54579.1"/>
    </source>
</evidence>
<dbReference type="InterPro" id="IPR036155">
    <property type="entry name" value="Crypto/Photolyase_N_sf"/>
</dbReference>
<dbReference type="GO" id="GO:0009416">
    <property type="term" value="P:response to light stimulus"/>
    <property type="evidence" value="ECO:0007669"/>
    <property type="project" value="TreeGrafter"/>
</dbReference>
<dbReference type="InterPro" id="IPR002081">
    <property type="entry name" value="Cryptochrome/DNA_photolyase_1"/>
</dbReference>
<dbReference type="SUPFAM" id="SSF48173">
    <property type="entry name" value="Cryptochrome/photolyase FAD-binding domain"/>
    <property type="match status" value="1"/>
</dbReference>
<feature type="domain" description="Photolyase/cryptochrome alpha/beta" evidence="7">
    <location>
        <begin position="2"/>
        <end position="127"/>
    </location>
</feature>
<dbReference type="PANTHER" id="PTHR11455:SF9">
    <property type="entry name" value="CRYPTOCHROME CIRCADIAN CLOCK 5 ISOFORM X1"/>
    <property type="match status" value="1"/>
</dbReference>
<dbReference type="Gene3D" id="3.40.50.620">
    <property type="entry name" value="HUPs"/>
    <property type="match status" value="1"/>
</dbReference>
<feature type="binding site" evidence="4">
    <location>
        <position position="249"/>
    </location>
    <ligand>
        <name>FAD</name>
        <dbReference type="ChEBI" id="CHEBI:57692"/>
    </ligand>
</feature>
<dbReference type="PROSITE" id="PS00394">
    <property type="entry name" value="DNA_PHOTOLYASES_1_1"/>
    <property type="match status" value="1"/>
</dbReference>
<feature type="binding site" evidence="4">
    <location>
        <begin position="219"/>
        <end position="223"/>
    </location>
    <ligand>
        <name>FAD</name>
        <dbReference type="ChEBI" id="CHEBI:57692"/>
    </ligand>
</feature>
<reference evidence="8" key="1">
    <citation type="submission" date="2021-04" db="EMBL/GenBank/DDBJ databases">
        <title>Dactylosporangium aurantiacum NRRL B-8018 full assembly.</title>
        <authorList>
            <person name="Hartkoorn R.C."/>
            <person name="Beaudoing E."/>
            <person name="Hot D."/>
        </authorList>
    </citation>
    <scope>NUCLEOTIDE SEQUENCE</scope>
    <source>
        <strain evidence="8">NRRL B-8018</strain>
    </source>
</reference>
<name>A0A9Q9MFL3_9ACTN</name>
<dbReference type="Pfam" id="PF00875">
    <property type="entry name" value="DNA_photolyase"/>
    <property type="match status" value="1"/>
</dbReference>
<dbReference type="InterPro" id="IPR036134">
    <property type="entry name" value="Crypto/Photolyase_FAD-like_sf"/>
</dbReference>
<evidence type="ECO:0000256" key="1">
    <source>
        <dbReference type="ARBA" id="ARBA00022630"/>
    </source>
</evidence>
<dbReference type="GO" id="GO:0003904">
    <property type="term" value="F:deoxyribodipyrimidine photo-lyase activity"/>
    <property type="evidence" value="ECO:0007669"/>
    <property type="project" value="TreeGrafter"/>
</dbReference>
<evidence type="ECO:0000256" key="3">
    <source>
        <dbReference type="ARBA" id="ARBA00022991"/>
    </source>
</evidence>
<organism evidence="8 9">
    <name type="scientific">Dactylosporangium aurantiacum</name>
    <dbReference type="NCBI Taxonomy" id="35754"/>
    <lineage>
        <taxon>Bacteria</taxon>
        <taxon>Bacillati</taxon>
        <taxon>Actinomycetota</taxon>
        <taxon>Actinomycetes</taxon>
        <taxon>Micromonosporales</taxon>
        <taxon>Micromonosporaceae</taxon>
        <taxon>Dactylosporangium</taxon>
    </lineage>
</organism>
<dbReference type="OrthoDB" id="9772484at2"/>
<dbReference type="GO" id="GO:0006139">
    <property type="term" value="P:nucleobase-containing compound metabolic process"/>
    <property type="evidence" value="ECO:0007669"/>
    <property type="project" value="UniProtKB-ARBA"/>
</dbReference>
<dbReference type="InterPro" id="IPR014729">
    <property type="entry name" value="Rossmann-like_a/b/a_fold"/>
</dbReference>
<dbReference type="AlphaFoldDB" id="A0A9Q9MFL3"/>
<dbReference type="InterPro" id="IPR005101">
    <property type="entry name" value="Cryptochr/Photolyase_FAD-bd"/>
</dbReference>
<feature type="binding site" evidence="4">
    <location>
        <position position="207"/>
    </location>
    <ligand>
        <name>FAD</name>
        <dbReference type="ChEBI" id="CHEBI:57692"/>
    </ligand>
</feature>